<accession>A0ABR7TUG8</accession>
<evidence type="ECO:0000259" key="1">
    <source>
        <dbReference type="Pfam" id="PF03235"/>
    </source>
</evidence>
<sequence length="779" mass="91875">MKKTIIIDLFKNIIIHNKLRSIRSVFQFNNKQTHTLNYTPPYQRNYVWTDVKATYLVETILLHGEIPPIVLYIKGNDWEVIDGRQRVESIYRFIRDEFQLKNNGLDKLWHLAGKKFSQLDDKLKDRILDTSLRLIQITATNDSLINSQEEEIVKREIFKRYNLGISPLKKEEVFKAQYIQDKINIYFKEQFEKKPSLYKQVTDIFQHRSKNHEIMMQHIRHMLVLHNVPINQFLRYREDLINIYYDYLSYNMTNKGSAESPAAIFDDFKKKCDFIWEIKEKLHAKGCKSNGVIFECLYWALSICQNEQVSPTEINNPTFKERLTNHIEKQIQTYHVERNNNTQHIIKRYNSISTFFTSQLDIAFIRYLKSDDSFLESHKEKMQEYMETRFAPGKEEEHFSKMDPTSTSVGDILDKIKRGKFKIKPSYQRSEVMSIAKASSLIESILLGIKIHPLYIYLRKDGVAEVIDGQQRLLTIIGFLGEHYIDENGKVVLSKKNNFSLNLREGILTHLHGKKFSQLSEEEQSRIRHFDLEIIEIKEENNKHFLPEELFKRINHKPMPIDKDTFEFWNAYIDSDIIDAVKDLCNKNKWLYLRKEDKRMLNEELMTRLGYLHYITAGAPSIKNITEILSINKRAAVTVIKFRRKANITRTLENRAFKAEFLLALIDFEAEFLEKTRLLLAKSNSKPGDQVSHRRLDEIFNNGNARVALNFYLLWAILKGIPLNHIRESKTAVLYRISKIFSALKSYESRERIEKAIKDTWLSVQEHSSAPQDLQHLSA</sequence>
<organism evidence="2 3">
    <name type="scientific">Chitinophaga qingshengii</name>
    <dbReference type="NCBI Taxonomy" id="1569794"/>
    <lineage>
        <taxon>Bacteria</taxon>
        <taxon>Pseudomonadati</taxon>
        <taxon>Bacteroidota</taxon>
        <taxon>Chitinophagia</taxon>
        <taxon>Chitinophagales</taxon>
        <taxon>Chitinophagaceae</taxon>
        <taxon>Chitinophaga</taxon>
    </lineage>
</organism>
<dbReference type="EMBL" id="JACVFC010000005">
    <property type="protein sequence ID" value="MBC9934132.1"/>
    <property type="molecule type" value="Genomic_DNA"/>
</dbReference>
<dbReference type="RefSeq" id="WP_188091251.1">
    <property type="nucleotide sequence ID" value="NZ_JACVFC010000005.1"/>
</dbReference>
<feature type="domain" description="GmrSD restriction endonucleases N-terminal" evidence="1">
    <location>
        <begin position="28"/>
        <end position="178"/>
    </location>
</feature>
<dbReference type="Pfam" id="PF03235">
    <property type="entry name" value="GmrSD_N"/>
    <property type="match status" value="2"/>
</dbReference>
<dbReference type="Proteomes" id="UP000659124">
    <property type="component" value="Unassembled WGS sequence"/>
</dbReference>
<feature type="domain" description="GmrSD restriction endonucleases N-terminal" evidence="1">
    <location>
        <begin position="409"/>
        <end position="562"/>
    </location>
</feature>
<evidence type="ECO:0000313" key="2">
    <source>
        <dbReference type="EMBL" id="MBC9934132.1"/>
    </source>
</evidence>
<evidence type="ECO:0000313" key="3">
    <source>
        <dbReference type="Proteomes" id="UP000659124"/>
    </source>
</evidence>
<gene>
    <name evidence="2" type="ORF">ICL07_27345</name>
</gene>
<dbReference type="InterPro" id="IPR004919">
    <property type="entry name" value="GmrSD_N"/>
</dbReference>
<proteinExistence type="predicted"/>
<dbReference type="PANTHER" id="PTHR39639">
    <property type="entry name" value="CHROMOSOME 16, WHOLE GENOME SHOTGUN SEQUENCE"/>
    <property type="match status" value="1"/>
</dbReference>
<comment type="caution">
    <text evidence="2">The sequence shown here is derived from an EMBL/GenBank/DDBJ whole genome shotgun (WGS) entry which is preliminary data.</text>
</comment>
<name>A0ABR7TUG8_9BACT</name>
<dbReference type="PANTHER" id="PTHR39639:SF1">
    <property type="entry name" value="DUF262 DOMAIN-CONTAINING PROTEIN"/>
    <property type="match status" value="1"/>
</dbReference>
<keyword evidence="3" id="KW-1185">Reference proteome</keyword>
<protein>
    <submittedName>
        <fullName evidence="2">DUF262 domain-containing protein</fullName>
    </submittedName>
</protein>
<reference evidence="2 3" key="1">
    <citation type="submission" date="2020-09" db="EMBL/GenBank/DDBJ databases">
        <title>Genome sequences of type strains of Chitinophaga qingshengii and Chitinophaga varians.</title>
        <authorList>
            <person name="Kittiwongwattana C."/>
        </authorList>
    </citation>
    <scope>NUCLEOTIDE SEQUENCE [LARGE SCALE GENOMIC DNA]</scope>
    <source>
        <strain evidence="2 3">JCM 30026</strain>
    </source>
</reference>